<name>A0AAV9HT89_9PEZI</name>
<accession>A0AAV9HT89</accession>
<reference evidence="2" key="2">
    <citation type="submission" date="2023-06" db="EMBL/GenBank/DDBJ databases">
        <authorList>
            <consortium name="Lawrence Berkeley National Laboratory"/>
            <person name="Mondo S.J."/>
            <person name="Hensen N."/>
            <person name="Bonometti L."/>
            <person name="Westerberg I."/>
            <person name="Brannstrom I.O."/>
            <person name="Guillou S."/>
            <person name="Cros-Aarteil S."/>
            <person name="Calhoun S."/>
            <person name="Haridas S."/>
            <person name="Kuo A."/>
            <person name="Pangilinan J."/>
            <person name="Riley R."/>
            <person name="Labutti K."/>
            <person name="Andreopoulos B."/>
            <person name="Lipzen A."/>
            <person name="Chen C."/>
            <person name="Yanf M."/>
            <person name="Daum C."/>
            <person name="Ng V."/>
            <person name="Clum A."/>
            <person name="Steindorff A."/>
            <person name="Ohm R."/>
            <person name="Martin F."/>
            <person name="Silar P."/>
            <person name="Natvig D."/>
            <person name="Lalanne C."/>
            <person name="Gautier V."/>
            <person name="Ament-Velasquez S.L."/>
            <person name="Kruys A."/>
            <person name="Hutchinson M.I."/>
            <person name="Powell A.J."/>
            <person name="Barry K."/>
            <person name="Miller A.N."/>
            <person name="Grigoriev I.V."/>
            <person name="Debuchy R."/>
            <person name="Gladieux P."/>
            <person name="Thoren M.H."/>
            <person name="Johannesson H."/>
        </authorList>
    </citation>
    <scope>NUCLEOTIDE SEQUENCE</scope>
    <source>
        <strain evidence="2">PSN324</strain>
    </source>
</reference>
<feature type="domain" description="Ecp2 effector protein-like" evidence="1">
    <location>
        <begin position="116"/>
        <end position="222"/>
    </location>
</feature>
<dbReference type="Proteomes" id="UP001321749">
    <property type="component" value="Unassembled WGS sequence"/>
</dbReference>
<organism evidence="2 3">
    <name type="scientific">Cladorrhinum samala</name>
    <dbReference type="NCBI Taxonomy" id="585594"/>
    <lineage>
        <taxon>Eukaryota</taxon>
        <taxon>Fungi</taxon>
        <taxon>Dikarya</taxon>
        <taxon>Ascomycota</taxon>
        <taxon>Pezizomycotina</taxon>
        <taxon>Sordariomycetes</taxon>
        <taxon>Sordariomycetidae</taxon>
        <taxon>Sordariales</taxon>
        <taxon>Podosporaceae</taxon>
        <taxon>Cladorrhinum</taxon>
    </lineage>
</organism>
<keyword evidence="3" id="KW-1185">Reference proteome</keyword>
<gene>
    <name evidence="2" type="ORF">QBC42DRAFT_285013</name>
</gene>
<evidence type="ECO:0000259" key="1">
    <source>
        <dbReference type="Pfam" id="PF14856"/>
    </source>
</evidence>
<evidence type="ECO:0000313" key="2">
    <source>
        <dbReference type="EMBL" id="KAK4463923.1"/>
    </source>
</evidence>
<dbReference type="AlphaFoldDB" id="A0AAV9HT89"/>
<protein>
    <submittedName>
        <fullName evidence="2">Necrosis-inducing factor-domain-containing protein</fullName>
    </submittedName>
</protein>
<reference evidence="2" key="1">
    <citation type="journal article" date="2023" name="Mol. Phylogenet. Evol.">
        <title>Genome-scale phylogeny and comparative genomics of the fungal order Sordariales.</title>
        <authorList>
            <person name="Hensen N."/>
            <person name="Bonometti L."/>
            <person name="Westerberg I."/>
            <person name="Brannstrom I.O."/>
            <person name="Guillou S."/>
            <person name="Cros-Aarteil S."/>
            <person name="Calhoun S."/>
            <person name="Haridas S."/>
            <person name="Kuo A."/>
            <person name="Mondo S."/>
            <person name="Pangilinan J."/>
            <person name="Riley R."/>
            <person name="LaButti K."/>
            <person name="Andreopoulos B."/>
            <person name="Lipzen A."/>
            <person name="Chen C."/>
            <person name="Yan M."/>
            <person name="Daum C."/>
            <person name="Ng V."/>
            <person name="Clum A."/>
            <person name="Steindorff A."/>
            <person name="Ohm R.A."/>
            <person name="Martin F."/>
            <person name="Silar P."/>
            <person name="Natvig D.O."/>
            <person name="Lalanne C."/>
            <person name="Gautier V."/>
            <person name="Ament-Velasquez S.L."/>
            <person name="Kruys A."/>
            <person name="Hutchinson M.I."/>
            <person name="Powell A.J."/>
            <person name="Barry K."/>
            <person name="Miller A.N."/>
            <person name="Grigoriev I.V."/>
            <person name="Debuchy R."/>
            <person name="Gladieux P."/>
            <person name="Hiltunen Thoren M."/>
            <person name="Johannesson H."/>
        </authorList>
    </citation>
    <scope>NUCLEOTIDE SEQUENCE</scope>
    <source>
        <strain evidence="2">PSN324</strain>
    </source>
</reference>
<dbReference type="EMBL" id="MU864954">
    <property type="protein sequence ID" value="KAK4463923.1"/>
    <property type="molecule type" value="Genomic_DNA"/>
</dbReference>
<feature type="domain" description="Ecp2 effector protein-like" evidence="1">
    <location>
        <begin position="298"/>
        <end position="404"/>
    </location>
</feature>
<dbReference type="Pfam" id="PF14856">
    <property type="entry name" value="Hce2"/>
    <property type="match status" value="2"/>
</dbReference>
<sequence length="449" mass="50529">MSSSTVSLPLPRELVHYGTCAFGIQLLQPHLQLDVTAEDIQRVIDQSISGFQFVFSNETDAKVGTSGNIRCLSEFDHNRELFGYWGIYSHEQSNVDSAARSDIPTSNMEDLAEYGCRPSDDYINQVSAASPLVKDCLDLSDYFRHQNAERRIKIDTLGHHTLASRKTCAFGVETRQNRLFGNWAVLTGSTVANIIDQSVAKFRFTFEGENEPKVGSKGDIICGNRGKVWGTWGIYTARKKNSILARNASTEDSNISSAAGTELARQEAAAAIPPPSTPIVAPILDGPPEGYDPKRRYCEDRHPPYVNQVSKASPLVKDCRQLVANIAGDGSWYIPFLWPRRSWHRELAKFGTCAFGVQVVWHLRGMTIRTEDVRAIINNSIDQFHWTFDGETEPRVGAKGRIWCARDPWRHKNSAAEWGIYHAQPRPQRFPRPNYREPYAAELNLEKRS</sequence>
<proteinExistence type="predicted"/>
<dbReference type="InterPro" id="IPR029226">
    <property type="entry name" value="Ecp2-like"/>
</dbReference>
<evidence type="ECO:0000313" key="3">
    <source>
        <dbReference type="Proteomes" id="UP001321749"/>
    </source>
</evidence>
<comment type="caution">
    <text evidence="2">The sequence shown here is derived from an EMBL/GenBank/DDBJ whole genome shotgun (WGS) entry which is preliminary data.</text>
</comment>